<accession>A0A1G5EYW8</accession>
<evidence type="ECO:0000259" key="2">
    <source>
        <dbReference type="PROSITE" id="PS50943"/>
    </source>
</evidence>
<sequence length="175" mass="20037">MMNNRSDIGNRIKQARKAQHLSQTELANRLGKTMRTVQKYESGEIEPSIGILNEIANILNISPAELIGYQKKNITLDTLSDVLYVLNELNKKAGLHFNIDVNRPPKTEEWSCSLKFMGNDEIAENNADLCLFLERYADERESLEQGLSNEDRFNHWFETELAYYANVALPDKKGD</sequence>
<dbReference type="EMBL" id="FMUR01000012">
    <property type="protein sequence ID" value="SCY32189.1"/>
    <property type="molecule type" value="Genomic_DNA"/>
</dbReference>
<dbReference type="OrthoDB" id="2087471at2"/>
<dbReference type="InterPro" id="IPR050807">
    <property type="entry name" value="TransReg_Diox_bact_type"/>
</dbReference>
<dbReference type="Gene3D" id="1.10.260.40">
    <property type="entry name" value="lambda repressor-like DNA-binding domains"/>
    <property type="match status" value="1"/>
</dbReference>
<dbReference type="Proteomes" id="UP000183047">
    <property type="component" value="Unassembled WGS sequence"/>
</dbReference>
<dbReference type="GO" id="GO:0005829">
    <property type="term" value="C:cytosol"/>
    <property type="evidence" value="ECO:0007669"/>
    <property type="project" value="TreeGrafter"/>
</dbReference>
<dbReference type="PANTHER" id="PTHR46797:SF1">
    <property type="entry name" value="METHYLPHOSPHONATE SYNTHASE"/>
    <property type="match status" value="1"/>
</dbReference>
<reference evidence="4" key="1">
    <citation type="submission" date="2016-10" db="EMBL/GenBank/DDBJ databases">
        <authorList>
            <person name="Varghese N."/>
            <person name="Submissions S."/>
        </authorList>
    </citation>
    <scope>NUCLEOTIDE SEQUENCE [LARGE SCALE GENOMIC DNA]</scope>
    <source>
        <strain evidence="4">XBD2006</strain>
    </source>
</reference>
<dbReference type="AlphaFoldDB" id="A0A1G5EYW8"/>
<dbReference type="InterPro" id="IPR001387">
    <property type="entry name" value="Cro/C1-type_HTH"/>
</dbReference>
<evidence type="ECO:0000313" key="4">
    <source>
        <dbReference type="Proteomes" id="UP000183047"/>
    </source>
</evidence>
<dbReference type="SUPFAM" id="SSF47413">
    <property type="entry name" value="lambda repressor-like DNA-binding domains"/>
    <property type="match status" value="1"/>
</dbReference>
<feature type="domain" description="HTH cro/C1-type" evidence="2">
    <location>
        <begin position="12"/>
        <end position="66"/>
    </location>
</feature>
<dbReference type="InterPro" id="IPR010982">
    <property type="entry name" value="Lambda_DNA-bd_dom_sf"/>
</dbReference>
<evidence type="ECO:0000313" key="3">
    <source>
        <dbReference type="EMBL" id="SCY32189.1"/>
    </source>
</evidence>
<dbReference type="PANTHER" id="PTHR46797">
    <property type="entry name" value="HTH-TYPE TRANSCRIPTIONAL REGULATOR"/>
    <property type="match status" value="1"/>
</dbReference>
<dbReference type="RefSeq" id="WP_049973101.1">
    <property type="nucleotide sequence ID" value="NZ_FMUR01000012.1"/>
</dbReference>
<dbReference type="CDD" id="cd00093">
    <property type="entry name" value="HTH_XRE"/>
    <property type="match status" value="1"/>
</dbReference>
<proteinExistence type="predicted"/>
<keyword evidence="1" id="KW-0238">DNA-binding</keyword>
<gene>
    <name evidence="3" type="ORF">SAMN02910451_02174</name>
</gene>
<dbReference type="SMART" id="SM00530">
    <property type="entry name" value="HTH_XRE"/>
    <property type="match status" value="1"/>
</dbReference>
<dbReference type="GO" id="GO:0003677">
    <property type="term" value="F:DNA binding"/>
    <property type="evidence" value="ECO:0007669"/>
    <property type="project" value="UniProtKB-KW"/>
</dbReference>
<dbReference type="Pfam" id="PF01381">
    <property type="entry name" value="HTH_3"/>
    <property type="match status" value="1"/>
</dbReference>
<dbReference type="GO" id="GO:0003700">
    <property type="term" value="F:DNA-binding transcription factor activity"/>
    <property type="evidence" value="ECO:0007669"/>
    <property type="project" value="TreeGrafter"/>
</dbReference>
<evidence type="ECO:0000256" key="1">
    <source>
        <dbReference type="ARBA" id="ARBA00023125"/>
    </source>
</evidence>
<keyword evidence="4" id="KW-1185">Reference proteome</keyword>
<dbReference type="PROSITE" id="PS50943">
    <property type="entry name" value="HTH_CROC1"/>
    <property type="match status" value="1"/>
</dbReference>
<organism evidence="3 4">
    <name type="scientific">Butyrivibrio hungatei</name>
    <dbReference type="NCBI Taxonomy" id="185008"/>
    <lineage>
        <taxon>Bacteria</taxon>
        <taxon>Bacillati</taxon>
        <taxon>Bacillota</taxon>
        <taxon>Clostridia</taxon>
        <taxon>Lachnospirales</taxon>
        <taxon>Lachnospiraceae</taxon>
        <taxon>Butyrivibrio</taxon>
    </lineage>
</organism>
<name>A0A1G5EYW8_9FIRM</name>
<protein>
    <submittedName>
        <fullName evidence="3">Helix-turn-helix</fullName>
    </submittedName>
</protein>